<comment type="subcellular location">
    <subcellularLocation>
        <location evidence="1">Cell membrane</location>
        <topology evidence="1">Multi-pass membrane protein</topology>
    </subcellularLocation>
</comment>
<dbReference type="eggNOG" id="COG4258">
    <property type="taxonomic scope" value="Bacteria"/>
</dbReference>
<dbReference type="PANTHER" id="PTHR33406">
    <property type="entry name" value="MEMBRANE PROTEIN MJ1562-RELATED"/>
    <property type="match status" value="1"/>
</dbReference>
<keyword evidence="2" id="KW-1003">Cell membrane</keyword>
<dbReference type="InterPro" id="IPR004869">
    <property type="entry name" value="MMPL_dom"/>
</dbReference>
<feature type="transmembrane region" description="Helical" evidence="7">
    <location>
        <begin position="827"/>
        <end position="850"/>
    </location>
</feature>
<feature type="transmembrane region" description="Helical" evidence="7">
    <location>
        <begin position="279"/>
        <end position="300"/>
    </location>
</feature>
<dbReference type="InterPro" id="IPR050545">
    <property type="entry name" value="Mycobact_MmpL"/>
</dbReference>
<keyword evidence="3 7" id="KW-0812">Transmembrane</keyword>
<feature type="transmembrane region" description="Helical" evidence="7">
    <location>
        <begin position="424"/>
        <end position="443"/>
    </location>
</feature>
<dbReference type="Gene3D" id="1.20.1640.10">
    <property type="entry name" value="Multidrug efflux transporter AcrB transmembrane domain"/>
    <property type="match status" value="2"/>
</dbReference>
<accession>A6G5K6</accession>
<feature type="transmembrane region" description="Helical" evidence="7">
    <location>
        <begin position="348"/>
        <end position="372"/>
    </location>
</feature>
<protein>
    <recommendedName>
        <fullName evidence="8">SSD domain-containing protein</fullName>
    </recommendedName>
</protein>
<evidence type="ECO:0000256" key="6">
    <source>
        <dbReference type="SAM" id="MobiDB-lite"/>
    </source>
</evidence>
<proteinExistence type="predicted"/>
<dbReference type="InterPro" id="IPR000731">
    <property type="entry name" value="SSD"/>
</dbReference>
<dbReference type="Proteomes" id="UP000005801">
    <property type="component" value="Unassembled WGS sequence"/>
</dbReference>
<feature type="transmembrane region" description="Helical" evidence="7">
    <location>
        <begin position="870"/>
        <end position="887"/>
    </location>
</feature>
<keyword evidence="5 7" id="KW-0472">Membrane</keyword>
<organism evidence="9 10">
    <name type="scientific">Plesiocystis pacifica SIR-1</name>
    <dbReference type="NCBI Taxonomy" id="391625"/>
    <lineage>
        <taxon>Bacteria</taxon>
        <taxon>Pseudomonadati</taxon>
        <taxon>Myxococcota</taxon>
        <taxon>Polyangia</taxon>
        <taxon>Nannocystales</taxon>
        <taxon>Nannocystaceae</taxon>
        <taxon>Plesiocystis</taxon>
    </lineage>
</organism>
<dbReference type="Pfam" id="PF03176">
    <property type="entry name" value="MMPL"/>
    <property type="match status" value="2"/>
</dbReference>
<evidence type="ECO:0000313" key="9">
    <source>
        <dbReference type="EMBL" id="EDM78787.1"/>
    </source>
</evidence>
<dbReference type="EMBL" id="ABCS01000026">
    <property type="protein sequence ID" value="EDM78787.1"/>
    <property type="molecule type" value="Genomic_DNA"/>
</dbReference>
<keyword evidence="4 7" id="KW-1133">Transmembrane helix</keyword>
<feature type="compositionally biased region" description="Acidic residues" evidence="6">
    <location>
        <begin position="628"/>
        <end position="643"/>
    </location>
</feature>
<evidence type="ECO:0000256" key="7">
    <source>
        <dbReference type="SAM" id="Phobius"/>
    </source>
</evidence>
<dbReference type="PROSITE" id="PS50156">
    <property type="entry name" value="SSD"/>
    <property type="match status" value="2"/>
</dbReference>
<dbReference type="SUPFAM" id="SSF82866">
    <property type="entry name" value="Multidrug efflux transporter AcrB transmembrane domain"/>
    <property type="match status" value="2"/>
</dbReference>
<dbReference type="STRING" id="391625.PPSIR1_32352"/>
<dbReference type="AlphaFoldDB" id="A6G5K6"/>
<feature type="transmembrane region" description="Helical" evidence="7">
    <location>
        <begin position="800"/>
        <end position="821"/>
    </location>
</feature>
<sequence>MREWWIEQVLRHRYAVLAVGLVLTVVAGWLASQLEIDPDLRSLLPRDHPVLAALDDVETNFGPVGGINVVVEGGTPEARHAFADAIDETFSDAEGIREIDHRLETDFFVEHALYYLDDAEMEELAERMEAWQHYEFCTAAPDVCIDDPDPEAPAALQAFIDQKRSAVDENLRERTGFSDYYEREGIDALAVFIRPTESSAIIAFSIAVTDAMRQGVQDIYDAGGPWTGTDMRFNLVGPYINKADEQEVVNRDMVRTGSIALVGVILVLYLLFRSTRAVLTLLIPLLCGVTWSLGVTQLALGHLNVITSLISSVVMGIGIDAGIHFLTRARRERIHHDNETSIRRAFEGVIAPLLVASATTASAFVVMALSAFPAFGEFGVIAASGVALCLLAMVTVYPALLAVVGLAKPKRHRDGAISQATRMLLARPGLVFVALVILTVASVRGISTLRDGGFERSSRELQSDHNREVTEADVFLISEIFGRDVHASVLVIEDWEELERVYEQAQERQARRAEEGESLLDSLVAAPSLLPPANIDLDKRERRIRDLTANWSPRTWARLGGEEPDEGAAPGATNGGEAPAPGAVVGGDWDSPAGDAGWDAAANEDEGDEDGEAVDADEGWELPGGGEEWGEFEAYDAGEDAGESGEAQPEDKPEAKPEQPEAEAGPEPPAEGDALIDAEDGKLLRRMLRASTFGPDDLPKSATGMLRGDDGSWAIFAYPNYDAADMFTGVDFLEETTAYTGVDEPGVSAADKSRVYVGEPTVYATTFILLQEEWPVVMGMAALVVTAFVFWQVRSFGQTLVTLSPLLLAIWWTFGILGTFGLKLSVLNVPILPAILGIGVDNGVYLTAAIRRGPSTNTGLHRSVDETGQAILAATMTTMVGFGAFLFSDNGGLRSIGELAVIGIVATAIAAMLAVPTISALLQRRRDRLENGNGRS</sequence>
<evidence type="ECO:0000256" key="4">
    <source>
        <dbReference type="ARBA" id="ARBA00022989"/>
    </source>
</evidence>
<evidence type="ECO:0000256" key="3">
    <source>
        <dbReference type="ARBA" id="ARBA00022692"/>
    </source>
</evidence>
<evidence type="ECO:0000256" key="2">
    <source>
        <dbReference type="ARBA" id="ARBA00022475"/>
    </source>
</evidence>
<dbReference type="PANTHER" id="PTHR33406:SF13">
    <property type="entry name" value="MEMBRANE PROTEIN YDFJ"/>
    <property type="match status" value="1"/>
</dbReference>
<gene>
    <name evidence="9" type="ORF">PPSIR1_32352</name>
</gene>
<feature type="compositionally biased region" description="Low complexity" evidence="6">
    <location>
        <begin position="567"/>
        <end position="601"/>
    </location>
</feature>
<dbReference type="GO" id="GO:0005886">
    <property type="term" value="C:plasma membrane"/>
    <property type="evidence" value="ECO:0007669"/>
    <property type="project" value="UniProtKB-SubCell"/>
</dbReference>
<feature type="transmembrane region" description="Helical" evidence="7">
    <location>
        <begin position="12"/>
        <end position="31"/>
    </location>
</feature>
<evidence type="ECO:0000259" key="8">
    <source>
        <dbReference type="PROSITE" id="PS50156"/>
    </source>
</evidence>
<feature type="compositionally biased region" description="Acidic residues" evidence="6">
    <location>
        <begin position="602"/>
        <end position="620"/>
    </location>
</feature>
<dbReference type="eggNOG" id="COG1033">
    <property type="taxonomic scope" value="Bacteria"/>
</dbReference>
<keyword evidence="10" id="KW-1185">Reference proteome</keyword>
<feature type="domain" description="SSD" evidence="8">
    <location>
        <begin position="807"/>
        <end position="921"/>
    </location>
</feature>
<feature type="transmembrane region" description="Helical" evidence="7">
    <location>
        <begin position="378"/>
        <end position="403"/>
    </location>
</feature>
<feature type="transmembrane region" description="Helical" evidence="7">
    <location>
        <begin position="306"/>
        <end position="327"/>
    </location>
</feature>
<name>A6G5K6_9BACT</name>
<feature type="transmembrane region" description="Helical" evidence="7">
    <location>
        <begin position="774"/>
        <end position="793"/>
    </location>
</feature>
<evidence type="ECO:0000256" key="1">
    <source>
        <dbReference type="ARBA" id="ARBA00004651"/>
    </source>
</evidence>
<feature type="domain" description="SSD" evidence="8">
    <location>
        <begin position="288"/>
        <end position="403"/>
    </location>
</feature>
<evidence type="ECO:0000313" key="10">
    <source>
        <dbReference type="Proteomes" id="UP000005801"/>
    </source>
</evidence>
<feature type="region of interest" description="Disordered" evidence="6">
    <location>
        <begin position="555"/>
        <end position="674"/>
    </location>
</feature>
<comment type="caution">
    <text evidence="9">The sequence shown here is derived from an EMBL/GenBank/DDBJ whole genome shotgun (WGS) entry which is preliminary data.</text>
</comment>
<reference evidence="9 10" key="1">
    <citation type="submission" date="2007-06" db="EMBL/GenBank/DDBJ databases">
        <authorList>
            <person name="Shimkets L."/>
            <person name="Ferriera S."/>
            <person name="Johnson J."/>
            <person name="Kravitz S."/>
            <person name="Beeson K."/>
            <person name="Sutton G."/>
            <person name="Rogers Y.-H."/>
            <person name="Friedman R."/>
            <person name="Frazier M."/>
            <person name="Venter J.C."/>
        </authorList>
    </citation>
    <scope>NUCLEOTIDE SEQUENCE [LARGE SCALE GENOMIC DNA]</scope>
    <source>
        <strain evidence="9 10">SIR-1</strain>
    </source>
</reference>
<evidence type="ECO:0000256" key="5">
    <source>
        <dbReference type="ARBA" id="ARBA00023136"/>
    </source>
</evidence>
<feature type="transmembrane region" description="Helical" evidence="7">
    <location>
        <begin position="899"/>
        <end position="922"/>
    </location>
</feature>
<feature type="compositionally biased region" description="Basic and acidic residues" evidence="6">
    <location>
        <begin position="649"/>
        <end position="659"/>
    </location>
</feature>
<feature type="transmembrane region" description="Helical" evidence="7">
    <location>
        <begin position="253"/>
        <end position="272"/>
    </location>
</feature>